<dbReference type="AlphaFoldDB" id="A0A0S2JYA3"/>
<dbReference type="PATRIC" id="fig|161398.10.peg.538"/>
<dbReference type="SUPFAM" id="SSF56935">
    <property type="entry name" value="Porins"/>
    <property type="match status" value="1"/>
</dbReference>
<name>A0A0S2JYA3_9GAMM</name>
<keyword evidence="1" id="KW-0732">Signal</keyword>
<evidence type="ECO:0000313" key="2">
    <source>
        <dbReference type="EMBL" id="ALO41051.1"/>
    </source>
</evidence>
<evidence type="ECO:0000313" key="3">
    <source>
        <dbReference type="Proteomes" id="UP000061457"/>
    </source>
</evidence>
<dbReference type="Pfam" id="PF19577">
    <property type="entry name" value="DcaP"/>
    <property type="match status" value="1"/>
</dbReference>
<feature type="signal peptide" evidence="1">
    <location>
        <begin position="1"/>
        <end position="26"/>
    </location>
</feature>
<dbReference type="STRING" id="161398.PP2015_529"/>
<dbReference type="KEGG" id="pphe:PP2015_529"/>
<dbReference type="Proteomes" id="UP000061457">
    <property type="component" value="Chromosome I"/>
</dbReference>
<dbReference type="InterPro" id="IPR045748">
    <property type="entry name" value="DcaP"/>
</dbReference>
<dbReference type="OrthoDB" id="9802426at2"/>
<keyword evidence="3" id="KW-1185">Reference proteome</keyword>
<dbReference type="RefSeq" id="WP_058028815.1">
    <property type="nucleotide sequence ID" value="NZ_CP013187.1"/>
</dbReference>
<dbReference type="EMBL" id="CP013187">
    <property type="protein sequence ID" value="ALO41051.1"/>
    <property type="molecule type" value="Genomic_DNA"/>
</dbReference>
<proteinExistence type="predicted"/>
<feature type="chain" id="PRO_5006600810" evidence="1">
    <location>
        <begin position="27"/>
        <end position="387"/>
    </location>
</feature>
<reference evidence="2 3" key="1">
    <citation type="submission" date="2015-11" db="EMBL/GenBank/DDBJ databases">
        <authorList>
            <person name="Zhang Y."/>
            <person name="Guo Z."/>
        </authorList>
    </citation>
    <scope>NUCLEOTIDE SEQUENCE [LARGE SCALE GENOMIC DNA]</scope>
    <source>
        <strain evidence="2 3">KCTC 12086</strain>
    </source>
</reference>
<accession>A0A0S2JYA3</accession>
<protein>
    <submittedName>
        <fullName evidence="2">Porin</fullName>
    </submittedName>
</protein>
<organism evidence="2 3">
    <name type="scientific">Pseudoalteromonas phenolica</name>
    <dbReference type="NCBI Taxonomy" id="161398"/>
    <lineage>
        <taxon>Bacteria</taxon>
        <taxon>Pseudomonadati</taxon>
        <taxon>Pseudomonadota</taxon>
        <taxon>Gammaproteobacteria</taxon>
        <taxon>Alteromonadales</taxon>
        <taxon>Pseudoalteromonadaceae</taxon>
        <taxon>Pseudoalteromonas</taxon>
    </lineage>
</organism>
<evidence type="ECO:0000256" key="1">
    <source>
        <dbReference type="SAM" id="SignalP"/>
    </source>
</evidence>
<gene>
    <name evidence="2" type="ORF">PP2015_529</name>
</gene>
<sequence length="387" mass="41971">MTTKSVAIKTLTALAVSSALSLPALAGTIEDTKVSYGGYVKLDAIWSDFSDGTLGAQNIGRDFYVPGTTPVSASSSEDAVFDMHARQSRFNFGTATKLEDGSTIKTKIELDFIASTGGNERVSNSYSPRIRQAFVTYKGWLFGQAWSNFQNVGALPETLDFVGPAEGTVFVRQAMAKYTTGNFSFSVENPESTVTTADSGRVVTDDASMPDFTARYTHKADWGNFVLTALARQLTYKIGAADESETSFGVSASGRVNFGKNNLKFMLTQGAGLGRYVGLNVANGAVYDGSNLHTIDSTSGFVAYQHHWNDKFRSTFLYSFFEADNVTDVLGEGYNPTKSSMSYSANLLYSPVKKLTFGAEYKVGTRETESGVDGDLNRIQMSVKYVF</sequence>